<reference evidence="8 9" key="1">
    <citation type="submission" date="2020-08" db="EMBL/GenBank/DDBJ databases">
        <title>Genomic Encyclopedia of Type Strains, Phase IV (KMG-V): Genome sequencing to study the core and pangenomes of soil and plant-associated prokaryotes.</title>
        <authorList>
            <person name="Whitman W."/>
        </authorList>
    </citation>
    <scope>NUCLEOTIDE SEQUENCE [LARGE SCALE GENOMIC DNA]</scope>
    <source>
        <strain evidence="8 9">ANJLi2</strain>
    </source>
</reference>
<comment type="caution">
    <text evidence="8">The sequence shown here is derived from an EMBL/GenBank/DDBJ whole genome shotgun (WGS) entry which is preliminary data.</text>
</comment>
<keyword evidence="5" id="KW-0998">Cell outer membrane</keyword>
<accession>A0ABR6PD21</accession>
<protein>
    <recommendedName>
        <fullName evidence="10">Starch-binding associating with outer membrane</fullName>
    </recommendedName>
</protein>
<evidence type="ECO:0000256" key="2">
    <source>
        <dbReference type="ARBA" id="ARBA00006275"/>
    </source>
</evidence>
<feature type="domain" description="SusD-like N-terminal" evidence="7">
    <location>
        <begin position="20"/>
        <end position="224"/>
    </location>
</feature>
<dbReference type="Gene3D" id="1.25.40.390">
    <property type="match status" value="1"/>
</dbReference>
<comment type="similarity">
    <text evidence="2">Belongs to the SusD family.</text>
</comment>
<keyword evidence="9" id="KW-1185">Reference proteome</keyword>
<name>A0ABR6PD21_9SPHI</name>
<dbReference type="SUPFAM" id="SSF48452">
    <property type="entry name" value="TPR-like"/>
    <property type="match status" value="1"/>
</dbReference>
<proteinExistence type="inferred from homology"/>
<gene>
    <name evidence="8" type="ORF">HDF23_000378</name>
</gene>
<evidence type="ECO:0000259" key="6">
    <source>
        <dbReference type="Pfam" id="PF07980"/>
    </source>
</evidence>
<dbReference type="CDD" id="cd08977">
    <property type="entry name" value="SusD"/>
    <property type="match status" value="1"/>
</dbReference>
<comment type="subcellular location">
    <subcellularLocation>
        <location evidence="1">Cell outer membrane</location>
    </subcellularLocation>
</comment>
<keyword evidence="4" id="KW-0472">Membrane</keyword>
<evidence type="ECO:0000256" key="4">
    <source>
        <dbReference type="ARBA" id="ARBA00023136"/>
    </source>
</evidence>
<evidence type="ECO:0000259" key="7">
    <source>
        <dbReference type="Pfam" id="PF14322"/>
    </source>
</evidence>
<dbReference type="RefSeq" id="WP_076369925.1">
    <property type="nucleotide sequence ID" value="NZ_FTMG01000001.1"/>
</dbReference>
<evidence type="ECO:0000313" key="8">
    <source>
        <dbReference type="EMBL" id="MBB6107648.1"/>
    </source>
</evidence>
<evidence type="ECO:0008006" key="10">
    <source>
        <dbReference type="Google" id="ProtNLM"/>
    </source>
</evidence>
<evidence type="ECO:0000313" key="9">
    <source>
        <dbReference type="Proteomes" id="UP000541583"/>
    </source>
</evidence>
<keyword evidence="3" id="KW-0732">Signal</keyword>
<dbReference type="PROSITE" id="PS51257">
    <property type="entry name" value="PROKAR_LIPOPROTEIN"/>
    <property type="match status" value="1"/>
</dbReference>
<dbReference type="InterPro" id="IPR033985">
    <property type="entry name" value="SusD-like_N"/>
</dbReference>
<dbReference type="Pfam" id="PF14322">
    <property type="entry name" value="SusD-like_3"/>
    <property type="match status" value="1"/>
</dbReference>
<evidence type="ECO:0000256" key="5">
    <source>
        <dbReference type="ARBA" id="ARBA00023237"/>
    </source>
</evidence>
<dbReference type="EMBL" id="JACHCB010000001">
    <property type="protein sequence ID" value="MBB6107648.1"/>
    <property type="molecule type" value="Genomic_DNA"/>
</dbReference>
<evidence type="ECO:0000256" key="3">
    <source>
        <dbReference type="ARBA" id="ARBA00022729"/>
    </source>
</evidence>
<dbReference type="Proteomes" id="UP000541583">
    <property type="component" value="Unassembled WGS sequence"/>
</dbReference>
<feature type="domain" description="RagB/SusD" evidence="6">
    <location>
        <begin position="265"/>
        <end position="514"/>
    </location>
</feature>
<organism evidence="8 9">
    <name type="scientific">Mucilaginibacter lappiensis</name>
    <dbReference type="NCBI Taxonomy" id="354630"/>
    <lineage>
        <taxon>Bacteria</taxon>
        <taxon>Pseudomonadati</taxon>
        <taxon>Bacteroidota</taxon>
        <taxon>Sphingobacteriia</taxon>
        <taxon>Sphingobacteriales</taxon>
        <taxon>Sphingobacteriaceae</taxon>
        <taxon>Mucilaginibacter</taxon>
    </lineage>
</organism>
<evidence type="ECO:0000256" key="1">
    <source>
        <dbReference type="ARBA" id="ARBA00004442"/>
    </source>
</evidence>
<dbReference type="InterPro" id="IPR011990">
    <property type="entry name" value="TPR-like_helical_dom_sf"/>
</dbReference>
<dbReference type="Pfam" id="PF07980">
    <property type="entry name" value="SusD_RagB"/>
    <property type="match status" value="1"/>
</dbReference>
<sequence length="514" mass="56879">MKKLTYILLAVMGLVSCKKDFLDLVPQTSLSSASFYKNKSEFDQALVASYTNLRGVAFMGIYMDEMRSDNTFFTYFSADRGAETSTEAMAEFIDNNISSQELNSPGNRYGNDYSGISKVNTILTRLPKSTLTQVEKDQISGEALFLRAFYYYDLVQHYGGVPLQLVEVTDVTGAFLPRSTADQVYGQIISDLNTALPLLPVAKTFPQTGRATQGSAKTLLAYAYMSEPTKDYAKAEAALIDVTKMNYSLLGNYADVFDPNNKNNKESIFEVQYQQGNDGQQSDFIWRFIPKTTNSQFILGLAGSNSGGGLGSGGWNVPTQEMVNSYEAGDLRLPASISVAEGTVANEVLTTTAVKSPVGYKPTTGLSYYYFIKKYLHPPFQVPFNTNDNWPVFRYSGALLLLAECLVDENKNGEALPYLNQVRARAGLPGLAAATALNVSNEMRHELAFENHRWTDLIRTGTAIDVMNAKGVTMKSLYGWLLPITFNVTANRLIYAIPFREIQINNKLTQNPGY</sequence>
<dbReference type="InterPro" id="IPR012944">
    <property type="entry name" value="SusD_RagB_dom"/>
</dbReference>